<dbReference type="OrthoDB" id="8960662at2"/>
<dbReference type="EMBL" id="CP038635">
    <property type="protein sequence ID" value="QBY53403.1"/>
    <property type="molecule type" value="Genomic_DNA"/>
</dbReference>
<dbReference type="STRING" id="1349762.GCA_001592245_01397"/>
<gene>
    <name evidence="2" type="ORF">E0W60_20160</name>
</gene>
<feature type="region of interest" description="Disordered" evidence="1">
    <location>
        <begin position="81"/>
        <end position="103"/>
    </location>
</feature>
<protein>
    <submittedName>
        <fullName evidence="2">Uncharacterized protein</fullName>
    </submittedName>
</protein>
<proteinExistence type="predicted"/>
<feature type="region of interest" description="Disordered" evidence="1">
    <location>
        <begin position="246"/>
        <end position="266"/>
    </location>
</feature>
<dbReference type="RefSeq" id="WP_135705396.1">
    <property type="nucleotide sequence ID" value="NZ_CP038635.1"/>
</dbReference>
<dbReference type="Proteomes" id="UP000295294">
    <property type="component" value="Chromosome 2"/>
</dbReference>
<dbReference type="AlphaFoldDB" id="A0A4P7LJ28"/>
<evidence type="ECO:0000313" key="2">
    <source>
        <dbReference type="EMBL" id="QBY53403.1"/>
    </source>
</evidence>
<dbReference type="KEGG" id="cox:E0W60_20160"/>
<name>A0A4P7LJ28_9BURK</name>
<organism evidence="2 3">
    <name type="scientific">Cupriavidus oxalaticus</name>
    <dbReference type="NCBI Taxonomy" id="96344"/>
    <lineage>
        <taxon>Bacteria</taxon>
        <taxon>Pseudomonadati</taxon>
        <taxon>Pseudomonadota</taxon>
        <taxon>Betaproteobacteria</taxon>
        <taxon>Burkholderiales</taxon>
        <taxon>Burkholderiaceae</taxon>
        <taxon>Cupriavidus</taxon>
    </lineage>
</organism>
<reference evidence="2 3" key="1">
    <citation type="submission" date="2019-03" db="EMBL/GenBank/DDBJ databases">
        <title>Efficiently degradation of phenoxyalkanoic acid herbicides by Cupriavidus oxalaticus strain X32.</title>
        <authorList>
            <person name="Sheng X."/>
        </authorList>
    </citation>
    <scope>NUCLEOTIDE SEQUENCE [LARGE SCALE GENOMIC DNA]</scope>
    <source>
        <strain evidence="2 3">X32</strain>
    </source>
</reference>
<accession>A0A4P7LJ28</accession>
<sequence>MTQAHDGGWIPVRKDFVDVDTRCQARGNSRRHHGFPHGQAYILRDAAGHEYPFGEDCARAAVAHPGLLLQVPDYTERDVVPRTALPDPVPAGARRGGGGRRSAAETAAAERLAAIRYLVLRMEKVAAVPRVQPTVRFPALDPVYEQYLRTGDVATAQVRRILAIERAPSTPPRLRATNLLDVYTAHVKLERLIAASNSVDNIRFLRGLHDWLARHLVLTAGQLAAAGIEMHPQAFTSPGIWGAGTEAAGPAVPAHSAPADPNGSLF</sequence>
<evidence type="ECO:0000256" key="1">
    <source>
        <dbReference type="SAM" id="MobiDB-lite"/>
    </source>
</evidence>
<evidence type="ECO:0000313" key="3">
    <source>
        <dbReference type="Proteomes" id="UP000295294"/>
    </source>
</evidence>